<feature type="signal peptide" evidence="2">
    <location>
        <begin position="1"/>
        <end position="26"/>
    </location>
</feature>
<keyword evidence="2" id="KW-0732">Signal</keyword>
<comment type="caution">
    <text evidence="3">The sequence shown here is derived from an EMBL/GenBank/DDBJ whole genome shotgun (WGS) entry which is preliminary data.</text>
</comment>
<accession>A0ABW2BVV1</accession>
<dbReference type="InterPro" id="IPR001695">
    <property type="entry name" value="Lysyl_oxidase"/>
</dbReference>
<dbReference type="Pfam" id="PF01186">
    <property type="entry name" value="Lysyl_oxidase"/>
    <property type="match status" value="1"/>
</dbReference>
<evidence type="ECO:0000256" key="2">
    <source>
        <dbReference type="SAM" id="SignalP"/>
    </source>
</evidence>
<gene>
    <name evidence="3" type="ORF">ACFQGD_05840</name>
</gene>
<name>A0ABW2BVV1_9PSEU</name>
<feature type="region of interest" description="Disordered" evidence="1">
    <location>
        <begin position="248"/>
        <end position="284"/>
    </location>
</feature>
<dbReference type="EMBL" id="JBHSXX010000001">
    <property type="protein sequence ID" value="MFC6866663.1"/>
    <property type="molecule type" value="Genomic_DNA"/>
</dbReference>
<evidence type="ECO:0000313" key="3">
    <source>
        <dbReference type="EMBL" id="MFC6866663.1"/>
    </source>
</evidence>
<sequence>MSRRHWMSAAVVALASVLAAPTQATAAPTAEPADLGMAHLTDLTVATTADGTEQLRFSAMVVNVGSGPFELFASRPDTSSSFEVAQRMHYSDGSTTDIPTTAEMVYGGDGHDHWHVRDLAGYELLRLDNGAKVGTAAKGGFCFFDTDPYALHLPGAPDNPQYSHVTCGHHDSLDVSMGLSIGWGDEYPWNLPDQYVDITSVDNGKYRLRATADQGGLFTEADEGNNETWVDIRLSRRGGKTSVKILGYGPDALSSGDDGSDDDGSGGNGGGNGVGNGGTPPGHQ</sequence>
<keyword evidence="4" id="KW-1185">Reference proteome</keyword>
<organism evidence="3 4">
    <name type="scientific">Haloechinothrix salitolerans</name>
    <dbReference type="NCBI Taxonomy" id="926830"/>
    <lineage>
        <taxon>Bacteria</taxon>
        <taxon>Bacillati</taxon>
        <taxon>Actinomycetota</taxon>
        <taxon>Actinomycetes</taxon>
        <taxon>Pseudonocardiales</taxon>
        <taxon>Pseudonocardiaceae</taxon>
        <taxon>Haloechinothrix</taxon>
    </lineage>
</organism>
<reference evidence="4" key="1">
    <citation type="journal article" date="2019" name="Int. J. Syst. Evol. Microbiol.">
        <title>The Global Catalogue of Microorganisms (GCM) 10K type strain sequencing project: providing services to taxonomists for standard genome sequencing and annotation.</title>
        <authorList>
            <consortium name="The Broad Institute Genomics Platform"/>
            <consortium name="The Broad Institute Genome Sequencing Center for Infectious Disease"/>
            <person name="Wu L."/>
            <person name="Ma J."/>
        </authorList>
    </citation>
    <scope>NUCLEOTIDE SEQUENCE [LARGE SCALE GENOMIC DNA]</scope>
    <source>
        <strain evidence="4">KCTC 32255</strain>
    </source>
</reference>
<feature type="compositionally biased region" description="Gly residues" evidence="1">
    <location>
        <begin position="265"/>
        <end position="284"/>
    </location>
</feature>
<dbReference type="RefSeq" id="WP_345396026.1">
    <property type="nucleotide sequence ID" value="NZ_BAABLA010000024.1"/>
</dbReference>
<dbReference type="Proteomes" id="UP001596337">
    <property type="component" value="Unassembled WGS sequence"/>
</dbReference>
<evidence type="ECO:0000256" key="1">
    <source>
        <dbReference type="SAM" id="MobiDB-lite"/>
    </source>
</evidence>
<protein>
    <submittedName>
        <fullName evidence="3">Lysyl oxidase family protein</fullName>
    </submittedName>
</protein>
<proteinExistence type="predicted"/>
<evidence type="ECO:0000313" key="4">
    <source>
        <dbReference type="Proteomes" id="UP001596337"/>
    </source>
</evidence>
<feature type="chain" id="PRO_5046872233" evidence="2">
    <location>
        <begin position="27"/>
        <end position="284"/>
    </location>
</feature>